<accession>A0ABX1X2Q4</accession>
<evidence type="ECO:0000256" key="7">
    <source>
        <dbReference type="ARBA" id="ARBA00023163"/>
    </source>
</evidence>
<name>A0ABX1X2Q4_9BACL</name>
<dbReference type="Gene3D" id="1.10.10.60">
    <property type="entry name" value="Homeodomain-like"/>
    <property type="match status" value="2"/>
</dbReference>
<dbReference type="InterPro" id="IPR020449">
    <property type="entry name" value="Tscrpt_reg_AraC-type_HTH"/>
</dbReference>
<evidence type="ECO:0000256" key="1">
    <source>
        <dbReference type="ARBA" id="ARBA00004496"/>
    </source>
</evidence>
<organism evidence="11 12">
    <name type="scientific">Paenibacillus plantarum</name>
    <dbReference type="NCBI Taxonomy" id="2654975"/>
    <lineage>
        <taxon>Bacteria</taxon>
        <taxon>Bacillati</taxon>
        <taxon>Bacillota</taxon>
        <taxon>Bacilli</taxon>
        <taxon>Bacillales</taxon>
        <taxon>Paenibacillaceae</taxon>
        <taxon>Paenibacillus</taxon>
    </lineage>
</organism>
<evidence type="ECO:0000259" key="9">
    <source>
        <dbReference type="PROSITE" id="PS01124"/>
    </source>
</evidence>
<proteinExistence type="predicted"/>
<keyword evidence="3 8" id="KW-0597">Phosphoprotein</keyword>
<dbReference type="PRINTS" id="PR00032">
    <property type="entry name" value="HTHARAC"/>
</dbReference>
<dbReference type="Pfam" id="PF12833">
    <property type="entry name" value="HTH_18"/>
    <property type="match status" value="1"/>
</dbReference>
<dbReference type="InterPro" id="IPR018060">
    <property type="entry name" value="HTH_AraC"/>
</dbReference>
<dbReference type="Proteomes" id="UP000653578">
    <property type="component" value="Unassembled WGS sequence"/>
</dbReference>
<dbReference type="RefSeq" id="WP_171628418.1">
    <property type="nucleotide sequence ID" value="NZ_WHNY01000004.1"/>
</dbReference>
<dbReference type="PROSITE" id="PS01124">
    <property type="entry name" value="HTH_ARAC_FAMILY_2"/>
    <property type="match status" value="1"/>
</dbReference>
<evidence type="ECO:0000256" key="6">
    <source>
        <dbReference type="ARBA" id="ARBA00023125"/>
    </source>
</evidence>
<feature type="domain" description="HTH araC/xylS-type" evidence="9">
    <location>
        <begin position="258"/>
        <end position="356"/>
    </location>
</feature>
<evidence type="ECO:0000313" key="12">
    <source>
        <dbReference type="Proteomes" id="UP000653578"/>
    </source>
</evidence>
<evidence type="ECO:0000256" key="5">
    <source>
        <dbReference type="ARBA" id="ARBA00023015"/>
    </source>
</evidence>
<protein>
    <submittedName>
        <fullName evidence="11">Response regulator</fullName>
    </submittedName>
</protein>
<keyword evidence="5" id="KW-0805">Transcription regulation</keyword>
<dbReference type="CDD" id="cd17536">
    <property type="entry name" value="REC_YesN-like"/>
    <property type="match status" value="1"/>
</dbReference>
<dbReference type="PROSITE" id="PS50110">
    <property type="entry name" value="RESPONSE_REGULATORY"/>
    <property type="match status" value="1"/>
</dbReference>
<evidence type="ECO:0000313" key="11">
    <source>
        <dbReference type="EMBL" id="NOU62604.1"/>
    </source>
</evidence>
<dbReference type="SUPFAM" id="SSF46689">
    <property type="entry name" value="Homeodomain-like"/>
    <property type="match status" value="2"/>
</dbReference>
<dbReference type="PANTHER" id="PTHR42713:SF3">
    <property type="entry name" value="TRANSCRIPTIONAL REGULATORY PROTEIN HPTR"/>
    <property type="match status" value="1"/>
</dbReference>
<sequence length="366" mass="43042">MYKLVIVDDEERIRNGLKKFINWTGLGFDCVADFEDGADAMHYLQHHEADVVLTDIRMAQLSGIELARYVFEQRPRVKVVINSGYAQFEYAKRAIEYKVEHYLIKPTNVEEMRQVFTNIRTALDQERPEPFDDFPARQGHFLEQREHEQIRRHHPNILEGMKAGSSSIVIDRFNMLLDDILQSRPDLLYLLVIDLFTDIANAFKELDLFRLTGGRFDYRLLTPQQSPADIRRWGEQVLQDTISCLSKRNQNNPSYLLQQAQTFIEANYTKDLSLEEVASSIYVSSTYFSRFYKQQTGETFVEALTRIRLNKAVELLKLRKYKIYEISERVGYQSSKYFNRQFKQAFGYTPKEYVRLILMGSDLEDE</sequence>
<reference evidence="11 12" key="1">
    <citation type="submission" date="2019-10" db="EMBL/GenBank/DDBJ databases">
        <title>Description of Paenibacillus humi sp. nov.</title>
        <authorList>
            <person name="Carlier A."/>
            <person name="Qi S."/>
        </authorList>
    </citation>
    <scope>NUCLEOTIDE SEQUENCE [LARGE SCALE GENOMIC DNA]</scope>
    <source>
        <strain evidence="11 12">LMG 31461</strain>
    </source>
</reference>
<evidence type="ECO:0000259" key="10">
    <source>
        <dbReference type="PROSITE" id="PS50110"/>
    </source>
</evidence>
<keyword evidence="6" id="KW-0238">DNA-binding</keyword>
<dbReference type="PANTHER" id="PTHR42713">
    <property type="entry name" value="HISTIDINE KINASE-RELATED"/>
    <property type="match status" value="1"/>
</dbReference>
<dbReference type="InterPro" id="IPR051552">
    <property type="entry name" value="HptR"/>
</dbReference>
<evidence type="ECO:0000256" key="3">
    <source>
        <dbReference type="ARBA" id="ARBA00022553"/>
    </source>
</evidence>
<dbReference type="SUPFAM" id="SSF52172">
    <property type="entry name" value="CheY-like"/>
    <property type="match status" value="1"/>
</dbReference>
<dbReference type="SMART" id="SM00448">
    <property type="entry name" value="REC"/>
    <property type="match status" value="1"/>
</dbReference>
<dbReference type="PROSITE" id="PS00041">
    <property type="entry name" value="HTH_ARAC_FAMILY_1"/>
    <property type="match status" value="1"/>
</dbReference>
<dbReference type="EMBL" id="WHNY01000004">
    <property type="protein sequence ID" value="NOU62604.1"/>
    <property type="molecule type" value="Genomic_DNA"/>
</dbReference>
<feature type="domain" description="Response regulatory" evidence="10">
    <location>
        <begin position="3"/>
        <end position="120"/>
    </location>
</feature>
<gene>
    <name evidence="11" type="ORF">GC096_00915</name>
</gene>
<dbReference type="Gene3D" id="3.40.50.2300">
    <property type="match status" value="1"/>
</dbReference>
<evidence type="ECO:0000256" key="4">
    <source>
        <dbReference type="ARBA" id="ARBA00023012"/>
    </source>
</evidence>
<keyword evidence="2" id="KW-0963">Cytoplasm</keyword>
<comment type="subcellular location">
    <subcellularLocation>
        <location evidence="1">Cytoplasm</location>
    </subcellularLocation>
</comment>
<dbReference type="InterPro" id="IPR009057">
    <property type="entry name" value="Homeodomain-like_sf"/>
</dbReference>
<comment type="caution">
    <text evidence="11">The sequence shown here is derived from an EMBL/GenBank/DDBJ whole genome shotgun (WGS) entry which is preliminary data.</text>
</comment>
<dbReference type="SMART" id="SM00342">
    <property type="entry name" value="HTH_ARAC"/>
    <property type="match status" value="1"/>
</dbReference>
<feature type="modified residue" description="4-aspartylphosphate" evidence="8">
    <location>
        <position position="55"/>
    </location>
</feature>
<dbReference type="Pfam" id="PF00072">
    <property type="entry name" value="Response_reg"/>
    <property type="match status" value="1"/>
</dbReference>
<dbReference type="InterPro" id="IPR011006">
    <property type="entry name" value="CheY-like_superfamily"/>
</dbReference>
<keyword evidence="4" id="KW-0902">Two-component regulatory system</keyword>
<keyword evidence="7" id="KW-0804">Transcription</keyword>
<evidence type="ECO:0000256" key="2">
    <source>
        <dbReference type="ARBA" id="ARBA00022490"/>
    </source>
</evidence>
<keyword evidence="12" id="KW-1185">Reference proteome</keyword>
<evidence type="ECO:0000256" key="8">
    <source>
        <dbReference type="PROSITE-ProRule" id="PRU00169"/>
    </source>
</evidence>
<dbReference type="InterPro" id="IPR001789">
    <property type="entry name" value="Sig_transdc_resp-reg_receiver"/>
</dbReference>
<dbReference type="InterPro" id="IPR018062">
    <property type="entry name" value="HTH_AraC-typ_CS"/>
</dbReference>